<comment type="caution">
    <text evidence="2">The sequence shown here is derived from an EMBL/GenBank/DDBJ whole genome shotgun (WGS) entry which is preliminary data.</text>
</comment>
<proteinExistence type="predicted"/>
<dbReference type="EMBL" id="JAGGKX010000012">
    <property type="protein sequence ID" value="MBP1970287.1"/>
    <property type="molecule type" value="Genomic_DNA"/>
</dbReference>
<evidence type="ECO:0000259" key="1">
    <source>
        <dbReference type="Pfam" id="PF13649"/>
    </source>
</evidence>
<dbReference type="InterPro" id="IPR029063">
    <property type="entry name" value="SAM-dependent_MTases_sf"/>
</dbReference>
<reference evidence="2 3" key="1">
    <citation type="submission" date="2021-03" db="EMBL/GenBank/DDBJ databases">
        <title>Genomic Encyclopedia of Type Strains, Phase IV (KMG-IV): sequencing the most valuable type-strain genomes for metagenomic binning, comparative biology and taxonomic classification.</title>
        <authorList>
            <person name="Goeker M."/>
        </authorList>
    </citation>
    <scope>NUCLEOTIDE SEQUENCE [LARGE SCALE GENOMIC DNA]</scope>
    <source>
        <strain evidence="2 3">DSM 25609</strain>
    </source>
</reference>
<dbReference type="SUPFAM" id="SSF53335">
    <property type="entry name" value="S-adenosyl-L-methionine-dependent methyltransferases"/>
    <property type="match status" value="1"/>
</dbReference>
<dbReference type="RefSeq" id="WP_209463428.1">
    <property type="nucleotide sequence ID" value="NZ_CP110224.1"/>
</dbReference>
<accession>A0ABS4IH68</accession>
<protein>
    <submittedName>
        <fullName evidence="2">Cyclopropane fatty-acyl-phospholipid synthase-like methyltransferase</fullName>
    </submittedName>
</protein>
<feature type="domain" description="Methyltransferase" evidence="1">
    <location>
        <begin position="44"/>
        <end position="139"/>
    </location>
</feature>
<evidence type="ECO:0000313" key="2">
    <source>
        <dbReference type="EMBL" id="MBP1970287.1"/>
    </source>
</evidence>
<dbReference type="Gene3D" id="2.20.25.110">
    <property type="entry name" value="S-adenosyl-L-methionine-dependent methyltransferases"/>
    <property type="match status" value="1"/>
</dbReference>
<dbReference type="Proteomes" id="UP001519345">
    <property type="component" value="Unassembled WGS sequence"/>
</dbReference>
<dbReference type="Gene3D" id="3.40.50.150">
    <property type="entry name" value="Vaccinia Virus protein VP39"/>
    <property type="match status" value="1"/>
</dbReference>
<organism evidence="2 3">
    <name type="scientific">Virgibacillus natechei</name>
    <dbReference type="NCBI Taxonomy" id="1216297"/>
    <lineage>
        <taxon>Bacteria</taxon>
        <taxon>Bacillati</taxon>
        <taxon>Bacillota</taxon>
        <taxon>Bacilli</taxon>
        <taxon>Bacillales</taxon>
        <taxon>Bacillaceae</taxon>
        <taxon>Virgibacillus</taxon>
    </lineage>
</organism>
<evidence type="ECO:0000313" key="3">
    <source>
        <dbReference type="Proteomes" id="UP001519345"/>
    </source>
</evidence>
<dbReference type="CDD" id="cd02440">
    <property type="entry name" value="AdoMet_MTases"/>
    <property type="match status" value="1"/>
</dbReference>
<gene>
    <name evidence="2" type="ORF">J2Z83_002405</name>
</gene>
<sequence length="247" mass="28271">MEWIHQFYEKQFQLMKGNGSGIEANHEEKLNKVETFADRPFRSILELGAGSGEFSVTAAKRGYNVTAVELVPTLVKHMRKLQQEYVLKGKLSTVCDDFYQLELSETYDVVCYLDGFGIGGDQDQRRLLKRISEWLNSDGCALIDIYTPWYWSSNAGQEMKFGSASRKYNYDFAGSRMLDTWFDSDNKQITQSLKCYSPKDLQLLLETTGLKLVDIQPGGAMDYETWEYWENAPLGEAMSYMAKLVKG</sequence>
<name>A0ABS4IH68_9BACI</name>
<keyword evidence="3" id="KW-1185">Reference proteome</keyword>
<dbReference type="Pfam" id="PF13649">
    <property type="entry name" value="Methyltransf_25"/>
    <property type="match status" value="1"/>
</dbReference>
<dbReference type="InterPro" id="IPR041698">
    <property type="entry name" value="Methyltransf_25"/>
</dbReference>